<reference evidence="3" key="1">
    <citation type="journal article" date="2016" name="Nature">
        <title>The genome of the seagrass Zostera marina reveals angiosperm adaptation to the sea.</title>
        <authorList>
            <person name="Olsen J.L."/>
            <person name="Rouze P."/>
            <person name="Verhelst B."/>
            <person name="Lin Y.-C."/>
            <person name="Bayer T."/>
            <person name="Collen J."/>
            <person name="Dattolo E."/>
            <person name="De Paoli E."/>
            <person name="Dittami S."/>
            <person name="Maumus F."/>
            <person name="Michel G."/>
            <person name="Kersting A."/>
            <person name="Lauritano C."/>
            <person name="Lohaus R."/>
            <person name="Toepel M."/>
            <person name="Tonon T."/>
            <person name="Vanneste K."/>
            <person name="Amirebrahimi M."/>
            <person name="Brakel J."/>
            <person name="Bostroem C."/>
            <person name="Chovatia M."/>
            <person name="Grimwood J."/>
            <person name="Jenkins J.W."/>
            <person name="Jueterbock A."/>
            <person name="Mraz A."/>
            <person name="Stam W.T."/>
            <person name="Tice H."/>
            <person name="Bornberg-Bauer E."/>
            <person name="Green P.J."/>
            <person name="Pearson G.A."/>
            <person name="Procaccini G."/>
            <person name="Duarte C.M."/>
            <person name="Schmutz J."/>
            <person name="Reusch T.B.H."/>
            <person name="Van de Peer Y."/>
        </authorList>
    </citation>
    <scope>NUCLEOTIDE SEQUENCE [LARGE SCALE GENOMIC DNA]</scope>
    <source>
        <strain evidence="3">cv. Finnish</strain>
    </source>
</reference>
<organism evidence="2 3">
    <name type="scientific">Zostera marina</name>
    <name type="common">Eelgrass</name>
    <dbReference type="NCBI Taxonomy" id="29655"/>
    <lineage>
        <taxon>Eukaryota</taxon>
        <taxon>Viridiplantae</taxon>
        <taxon>Streptophyta</taxon>
        <taxon>Embryophyta</taxon>
        <taxon>Tracheophyta</taxon>
        <taxon>Spermatophyta</taxon>
        <taxon>Magnoliopsida</taxon>
        <taxon>Liliopsida</taxon>
        <taxon>Zosteraceae</taxon>
        <taxon>Zostera</taxon>
    </lineage>
</organism>
<dbReference type="Proteomes" id="UP000036987">
    <property type="component" value="Unassembled WGS sequence"/>
</dbReference>
<dbReference type="AlphaFoldDB" id="A0A0K9P1Z1"/>
<name>A0A0K9P1Z1_ZOSMR</name>
<dbReference type="OrthoDB" id="1882251at2759"/>
<dbReference type="EMBL" id="LFYR01001279">
    <property type="protein sequence ID" value="KMZ63071.1"/>
    <property type="molecule type" value="Genomic_DNA"/>
</dbReference>
<evidence type="ECO:0000313" key="3">
    <source>
        <dbReference type="Proteomes" id="UP000036987"/>
    </source>
</evidence>
<sequence>MEAFVGAPSVVDLMLFHTTERNLYKRLFCLCRLDTEILSAIVALWLWFESIGYHGFIRHVYSYSDQVLLMFVSEAISCLEVLHRSKRISGYASLEIPATNWLVKDPIDLKFFDCNRETALTGIQTIEKKVCNIIFDDQLLLHATTDMSQSRDLVVKLFDEGSSIIDAGILQAFKKTPLVSPSPSSSSTSSPSPSPHPSLLNSLRAFKYPLMHTLSPLQGNSSSPVSSPTPSSEDRRSMFITFSKGHPITKEDIAEFFSMTYGPVVENVMIQKASSGHRPIYGRVVFTTPLMVTFVLNGQHTAKFVIKGKHLWARMYVPRPATAQISST</sequence>
<protein>
    <recommendedName>
        <fullName evidence="4">RRM domain-containing protein</fullName>
    </recommendedName>
</protein>
<evidence type="ECO:0008006" key="4">
    <source>
        <dbReference type="Google" id="ProtNLM"/>
    </source>
</evidence>
<dbReference type="OMA" id="MFHTMER"/>
<keyword evidence="3" id="KW-1185">Reference proteome</keyword>
<accession>A0A0K9P1Z1</accession>
<dbReference type="PANTHER" id="PTHR33527">
    <property type="entry name" value="OS07G0274300 PROTEIN"/>
    <property type="match status" value="1"/>
</dbReference>
<dbReference type="PANTHER" id="PTHR33527:SF53">
    <property type="entry name" value="OS10G0561000 PROTEIN"/>
    <property type="match status" value="1"/>
</dbReference>
<proteinExistence type="predicted"/>
<dbReference type="InterPro" id="IPR035979">
    <property type="entry name" value="RBD_domain_sf"/>
</dbReference>
<feature type="region of interest" description="Disordered" evidence="1">
    <location>
        <begin position="215"/>
        <end position="235"/>
    </location>
</feature>
<evidence type="ECO:0000256" key="1">
    <source>
        <dbReference type="SAM" id="MobiDB-lite"/>
    </source>
</evidence>
<evidence type="ECO:0000313" key="2">
    <source>
        <dbReference type="EMBL" id="KMZ63071.1"/>
    </source>
</evidence>
<dbReference type="SUPFAM" id="SSF54928">
    <property type="entry name" value="RNA-binding domain, RBD"/>
    <property type="match status" value="1"/>
</dbReference>
<dbReference type="STRING" id="29655.A0A0K9P1Z1"/>
<feature type="compositionally biased region" description="Low complexity" evidence="1">
    <location>
        <begin position="215"/>
        <end position="231"/>
    </location>
</feature>
<dbReference type="GO" id="GO:0003676">
    <property type="term" value="F:nucleic acid binding"/>
    <property type="evidence" value="ECO:0007669"/>
    <property type="project" value="InterPro"/>
</dbReference>
<comment type="caution">
    <text evidence="2">The sequence shown here is derived from an EMBL/GenBank/DDBJ whole genome shotgun (WGS) entry which is preliminary data.</text>
</comment>
<gene>
    <name evidence="2" type="ORF">ZOSMA_42G01100</name>
</gene>